<feature type="transmembrane region" description="Helical" evidence="1">
    <location>
        <begin position="6"/>
        <end position="27"/>
    </location>
</feature>
<dbReference type="AlphaFoldDB" id="A0A7J7MG65"/>
<gene>
    <name evidence="2" type="ORF">GIB67_000951</name>
</gene>
<keyword evidence="1" id="KW-0812">Transmembrane</keyword>
<sequence length="76" mass="8345">MGYVLRVRFASFFVGVATASAAGLYVLHRDYKAAHETISHQVESVYETLDRRISALEKLKAAKAPAPALQHVEASE</sequence>
<keyword evidence="3" id="KW-1185">Reference proteome</keyword>
<reference evidence="2 3" key="1">
    <citation type="journal article" date="2020" name="IScience">
        <title>Genome Sequencing of the Endangered Kingdonia uniflora (Circaeasteraceae, Ranunculales) Reveals Potential Mechanisms of Evolutionary Specialization.</title>
        <authorList>
            <person name="Sun Y."/>
            <person name="Deng T."/>
            <person name="Zhang A."/>
            <person name="Moore M.J."/>
            <person name="Landis J.B."/>
            <person name="Lin N."/>
            <person name="Zhang H."/>
            <person name="Zhang X."/>
            <person name="Huang J."/>
            <person name="Zhang X."/>
            <person name="Sun H."/>
            <person name="Wang H."/>
        </authorList>
    </citation>
    <scope>NUCLEOTIDE SEQUENCE [LARGE SCALE GENOMIC DNA]</scope>
    <source>
        <strain evidence="2">TB1705</strain>
        <tissue evidence="2">Leaf</tissue>
    </source>
</reference>
<keyword evidence="1" id="KW-0472">Membrane</keyword>
<dbReference type="EMBL" id="JACGCM010001557">
    <property type="protein sequence ID" value="KAF6153718.1"/>
    <property type="molecule type" value="Genomic_DNA"/>
</dbReference>
<accession>A0A7J7MG65</accession>
<dbReference type="Proteomes" id="UP000541444">
    <property type="component" value="Unassembled WGS sequence"/>
</dbReference>
<keyword evidence="1" id="KW-1133">Transmembrane helix</keyword>
<dbReference type="OrthoDB" id="1911459at2759"/>
<protein>
    <submittedName>
        <fullName evidence="2">Uncharacterized protein</fullName>
    </submittedName>
</protein>
<name>A0A7J7MG65_9MAGN</name>
<dbReference type="PANTHER" id="PTHR34970">
    <property type="entry name" value="ABC TRANSPORTER A FAMILY PROTEIN"/>
    <property type="match status" value="1"/>
</dbReference>
<proteinExistence type="predicted"/>
<evidence type="ECO:0000313" key="2">
    <source>
        <dbReference type="EMBL" id="KAF6153718.1"/>
    </source>
</evidence>
<comment type="caution">
    <text evidence="2">The sequence shown here is derived from an EMBL/GenBank/DDBJ whole genome shotgun (WGS) entry which is preliminary data.</text>
</comment>
<dbReference type="PANTHER" id="PTHR34970:SF2">
    <property type="entry name" value="ABC TRANSPORTER A FAMILY PROTEIN"/>
    <property type="match status" value="1"/>
</dbReference>
<evidence type="ECO:0000256" key="1">
    <source>
        <dbReference type="SAM" id="Phobius"/>
    </source>
</evidence>
<organism evidence="2 3">
    <name type="scientific">Kingdonia uniflora</name>
    <dbReference type="NCBI Taxonomy" id="39325"/>
    <lineage>
        <taxon>Eukaryota</taxon>
        <taxon>Viridiplantae</taxon>
        <taxon>Streptophyta</taxon>
        <taxon>Embryophyta</taxon>
        <taxon>Tracheophyta</taxon>
        <taxon>Spermatophyta</taxon>
        <taxon>Magnoliopsida</taxon>
        <taxon>Ranunculales</taxon>
        <taxon>Circaeasteraceae</taxon>
        <taxon>Kingdonia</taxon>
    </lineage>
</organism>
<evidence type="ECO:0000313" key="3">
    <source>
        <dbReference type="Proteomes" id="UP000541444"/>
    </source>
</evidence>